<dbReference type="SUPFAM" id="SSF53335">
    <property type="entry name" value="S-adenosyl-L-methionine-dependent methyltransferases"/>
    <property type="match status" value="1"/>
</dbReference>
<dbReference type="Proteomes" id="UP001500839">
    <property type="component" value="Unassembled WGS sequence"/>
</dbReference>
<feature type="region of interest" description="Disordered" evidence="4">
    <location>
        <begin position="339"/>
        <end position="374"/>
    </location>
</feature>
<dbReference type="SUPFAM" id="SSF51905">
    <property type="entry name" value="FAD/NAD(P)-binding domain"/>
    <property type="match status" value="1"/>
</dbReference>
<feature type="domain" description="Methyltransferase" evidence="6">
    <location>
        <begin position="396"/>
        <end position="485"/>
    </location>
</feature>
<dbReference type="InterPro" id="IPR041698">
    <property type="entry name" value="Methyltransf_25"/>
</dbReference>
<dbReference type="Gene3D" id="3.40.50.150">
    <property type="entry name" value="Vaccinia Virus protein VP39"/>
    <property type="match status" value="1"/>
</dbReference>
<keyword evidence="8" id="KW-1185">Reference proteome</keyword>
<accession>A0ABP9C243</accession>
<keyword evidence="2" id="KW-0560">Oxidoreductase</keyword>
<organism evidence="7 8">
    <name type="scientific">Tomitella cavernea</name>
    <dbReference type="NCBI Taxonomy" id="1387982"/>
    <lineage>
        <taxon>Bacteria</taxon>
        <taxon>Bacillati</taxon>
        <taxon>Actinomycetota</taxon>
        <taxon>Actinomycetes</taxon>
        <taxon>Mycobacteriales</taxon>
        <taxon>Tomitella</taxon>
    </lineage>
</organism>
<dbReference type="CDD" id="cd02440">
    <property type="entry name" value="AdoMet_MTases"/>
    <property type="match status" value="1"/>
</dbReference>
<protein>
    <recommendedName>
        <fullName evidence="9">Thioredoxin reductase</fullName>
    </recommendedName>
</protein>
<dbReference type="Pfam" id="PF07992">
    <property type="entry name" value="Pyr_redox_2"/>
    <property type="match status" value="1"/>
</dbReference>
<dbReference type="InterPro" id="IPR050097">
    <property type="entry name" value="Ferredoxin-NADP_redctase_2"/>
</dbReference>
<feature type="domain" description="FAD/NAD(P)-binding" evidence="5">
    <location>
        <begin position="16"/>
        <end position="305"/>
    </location>
</feature>
<dbReference type="InterPro" id="IPR036188">
    <property type="entry name" value="FAD/NAD-bd_sf"/>
</dbReference>
<evidence type="ECO:0000256" key="2">
    <source>
        <dbReference type="ARBA" id="ARBA00023002"/>
    </source>
</evidence>
<dbReference type="EMBL" id="BAABKQ010000001">
    <property type="protein sequence ID" value="GAA4803500.1"/>
    <property type="molecule type" value="Genomic_DNA"/>
</dbReference>
<dbReference type="InterPro" id="IPR023753">
    <property type="entry name" value="FAD/NAD-binding_dom"/>
</dbReference>
<dbReference type="Gene3D" id="3.50.50.60">
    <property type="entry name" value="FAD/NAD(P)-binding domain"/>
    <property type="match status" value="2"/>
</dbReference>
<evidence type="ECO:0000313" key="7">
    <source>
        <dbReference type="EMBL" id="GAA4803500.1"/>
    </source>
</evidence>
<dbReference type="PRINTS" id="PR00469">
    <property type="entry name" value="PNDRDTASEII"/>
</dbReference>
<evidence type="ECO:0000256" key="1">
    <source>
        <dbReference type="ARBA" id="ARBA00022630"/>
    </source>
</evidence>
<evidence type="ECO:0000259" key="5">
    <source>
        <dbReference type="Pfam" id="PF07992"/>
    </source>
</evidence>
<sequence length="557" mass="58567">MTDSLQETPARHDATFDVAVLGGGAAGLGGALALARSRRSVLVFDAGEPRNSVAGHVHNYLTRDGTPPAALYAAGRADVEGYGGTVITAQVTELARDDDGNFRVTYDEGDARATVRARRLLAATGSRDALPDIRGLADLWGSGVLHCPYCHGWEVRDQRIGILATGPMAAHQALLFRQLSEYVTVIVHDASPFDDAQAEQLAALGIPLVDGPVTAVESGPAGLTGARLADGTVVALDALVVAPVTHARAGILRPLGLRPQDFLVGHTVMGTVIGADRTGKTDVPGVWAAGNITDPSAQVIASAAAGLQAGAMINADLAAADAEAALYEHRYGRRAWDDRYRGRDGHRHGARRVGAQDDDVPENSAHVQSHGRMWSGRPNAVVVDELSDLQPGSAFDAGAGEGGDALWLAEHGWKVTAADLSPVALERAEDSAAQLGVTVDWRRLDLTRDPVPGSYDLVAASYLHLPADRRTRLFFRLAAAVAPGGTLLIVGHHPSDADSGVHRPDLADISWTAEDLAASLPSGWVVDTCATRSRTEHGADGKECTVHDAVLRAHREE</sequence>
<gene>
    <name evidence="7" type="ORF">GCM10023353_02180</name>
</gene>
<name>A0ABP9C243_9ACTN</name>
<keyword evidence="1" id="KW-0285">Flavoprotein</keyword>
<evidence type="ECO:0000313" key="8">
    <source>
        <dbReference type="Proteomes" id="UP001500839"/>
    </source>
</evidence>
<dbReference type="PANTHER" id="PTHR48105">
    <property type="entry name" value="THIOREDOXIN REDUCTASE 1-RELATED-RELATED"/>
    <property type="match status" value="1"/>
</dbReference>
<evidence type="ECO:0000256" key="4">
    <source>
        <dbReference type="SAM" id="MobiDB-lite"/>
    </source>
</evidence>
<proteinExistence type="predicted"/>
<dbReference type="Pfam" id="PF13649">
    <property type="entry name" value="Methyltransf_25"/>
    <property type="match status" value="1"/>
</dbReference>
<reference evidence="8" key="1">
    <citation type="journal article" date="2019" name="Int. J. Syst. Evol. Microbiol.">
        <title>The Global Catalogue of Microorganisms (GCM) 10K type strain sequencing project: providing services to taxonomists for standard genome sequencing and annotation.</title>
        <authorList>
            <consortium name="The Broad Institute Genomics Platform"/>
            <consortium name="The Broad Institute Genome Sequencing Center for Infectious Disease"/>
            <person name="Wu L."/>
            <person name="Ma J."/>
        </authorList>
    </citation>
    <scope>NUCLEOTIDE SEQUENCE [LARGE SCALE GENOMIC DNA]</scope>
    <source>
        <strain evidence="8">JCM 18542</strain>
    </source>
</reference>
<evidence type="ECO:0000256" key="3">
    <source>
        <dbReference type="ARBA" id="ARBA00048132"/>
    </source>
</evidence>
<dbReference type="InterPro" id="IPR029063">
    <property type="entry name" value="SAM-dependent_MTases_sf"/>
</dbReference>
<dbReference type="PRINTS" id="PR00368">
    <property type="entry name" value="FADPNR"/>
</dbReference>
<evidence type="ECO:0000259" key="6">
    <source>
        <dbReference type="Pfam" id="PF13649"/>
    </source>
</evidence>
<evidence type="ECO:0008006" key="9">
    <source>
        <dbReference type="Google" id="ProtNLM"/>
    </source>
</evidence>
<dbReference type="RefSeq" id="WP_200173167.1">
    <property type="nucleotide sequence ID" value="NZ_BAABKQ010000001.1"/>
</dbReference>
<comment type="catalytic activity">
    <reaction evidence="3">
        <text>[thioredoxin]-dithiol + NADP(+) = [thioredoxin]-disulfide + NADPH + H(+)</text>
        <dbReference type="Rhea" id="RHEA:20345"/>
        <dbReference type="Rhea" id="RHEA-COMP:10698"/>
        <dbReference type="Rhea" id="RHEA-COMP:10700"/>
        <dbReference type="ChEBI" id="CHEBI:15378"/>
        <dbReference type="ChEBI" id="CHEBI:29950"/>
        <dbReference type="ChEBI" id="CHEBI:50058"/>
        <dbReference type="ChEBI" id="CHEBI:57783"/>
        <dbReference type="ChEBI" id="CHEBI:58349"/>
        <dbReference type="EC" id="1.8.1.9"/>
    </reaction>
</comment>
<comment type="caution">
    <text evidence="7">The sequence shown here is derived from an EMBL/GenBank/DDBJ whole genome shotgun (WGS) entry which is preliminary data.</text>
</comment>